<dbReference type="InterPro" id="IPR012827">
    <property type="entry name" value="Hemerythrin_metal-bd"/>
</dbReference>
<dbReference type="CDD" id="cd12107">
    <property type="entry name" value="Hemerythrin"/>
    <property type="match status" value="1"/>
</dbReference>
<dbReference type="NCBIfam" id="TIGR02481">
    <property type="entry name" value="hemeryth_dom"/>
    <property type="match status" value="1"/>
</dbReference>
<evidence type="ECO:0000313" key="6">
    <source>
        <dbReference type="EMBL" id="BDQ38531.1"/>
    </source>
</evidence>
<keyword evidence="7" id="KW-1185">Reference proteome</keyword>
<dbReference type="SUPFAM" id="SSF47188">
    <property type="entry name" value="Hemerythrin-like"/>
    <property type="match status" value="1"/>
</dbReference>
<accession>A0ABM8B3Z3</accession>
<evidence type="ECO:0000256" key="1">
    <source>
        <dbReference type="ARBA" id="ARBA00010587"/>
    </source>
</evidence>
<evidence type="ECO:0000259" key="5">
    <source>
        <dbReference type="Pfam" id="PF01814"/>
    </source>
</evidence>
<evidence type="ECO:0000256" key="3">
    <source>
        <dbReference type="ARBA" id="ARBA00022723"/>
    </source>
</evidence>
<dbReference type="EMBL" id="AP026709">
    <property type="protein sequence ID" value="BDQ38531.1"/>
    <property type="molecule type" value="Genomic_DNA"/>
</dbReference>
<dbReference type="InterPro" id="IPR012312">
    <property type="entry name" value="Hemerythrin-like"/>
</dbReference>
<organism evidence="6 7">
    <name type="scientific">Pseudodesulfovibrio nedwellii</name>
    <dbReference type="NCBI Taxonomy" id="2973072"/>
    <lineage>
        <taxon>Bacteria</taxon>
        <taxon>Pseudomonadati</taxon>
        <taxon>Thermodesulfobacteriota</taxon>
        <taxon>Desulfovibrionia</taxon>
        <taxon>Desulfovibrionales</taxon>
        <taxon>Desulfovibrionaceae</taxon>
    </lineage>
</organism>
<dbReference type="Gene3D" id="1.20.120.50">
    <property type="entry name" value="Hemerythrin-like"/>
    <property type="match status" value="1"/>
</dbReference>
<keyword evidence="3" id="KW-0479">Metal-binding</keyword>
<evidence type="ECO:0000256" key="4">
    <source>
        <dbReference type="ARBA" id="ARBA00023004"/>
    </source>
</evidence>
<dbReference type="Pfam" id="PF01814">
    <property type="entry name" value="Hemerythrin"/>
    <property type="match status" value="1"/>
</dbReference>
<dbReference type="NCBIfam" id="NF033749">
    <property type="entry name" value="bact_hemeryth"/>
    <property type="match status" value="1"/>
</dbReference>
<dbReference type="InterPro" id="IPR016131">
    <property type="entry name" value="Haemerythrin_Fe_BS"/>
</dbReference>
<keyword evidence="2" id="KW-0561">Oxygen transport</keyword>
<gene>
    <name evidence="6" type="ORF">SYK_28910</name>
</gene>
<dbReference type="InterPro" id="IPR050669">
    <property type="entry name" value="Hemerythrin"/>
</dbReference>
<dbReference type="InterPro" id="IPR035938">
    <property type="entry name" value="Hemerythrin-like_sf"/>
</dbReference>
<evidence type="ECO:0000313" key="7">
    <source>
        <dbReference type="Proteomes" id="UP001317742"/>
    </source>
</evidence>
<keyword evidence="4" id="KW-0408">Iron</keyword>
<dbReference type="Proteomes" id="UP001317742">
    <property type="component" value="Chromosome"/>
</dbReference>
<comment type="similarity">
    <text evidence="1">Belongs to the hemerythrin family.</text>
</comment>
<keyword evidence="2" id="KW-0813">Transport</keyword>
<reference evidence="6 7" key="1">
    <citation type="submission" date="2022-08" db="EMBL/GenBank/DDBJ databases">
        <title>Genome Sequence of the sulphate-reducing bacterium, Pseudodesulfovibrio sp. SYK.</title>
        <authorList>
            <person name="Kondo R."/>
            <person name="Kataoka T."/>
        </authorList>
    </citation>
    <scope>NUCLEOTIDE SEQUENCE [LARGE SCALE GENOMIC DNA]</scope>
    <source>
        <strain evidence="6 7">SYK</strain>
    </source>
</reference>
<dbReference type="PANTHER" id="PTHR37164:SF1">
    <property type="entry name" value="BACTERIOHEMERYTHRIN"/>
    <property type="match status" value="1"/>
</dbReference>
<protein>
    <recommendedName>
        <fullName evidence="5">Hemerythrin-like domain-containing protein</fullName>
    </recommendedName>
</protein>
<name>A0ABM8B3Z3_9BACT</name>
<evidence type="ECO:0000256" key="2">
    <source>
        <dbReference type="ARBA" id="ARBA00022621"/>
    </source>
</evidence>
<dbReference type="PANTHER" id="PTHR37164">
    <property type="entry name" value="BACTERIOHEMERYTHRIN"/>
    <property type="match status" value="1"/>
</dbReference>
<sequence length="152" mass="17561">MSVGQKDVDEQHKELIRIANGLINAVSIGRGKRTIQNVVQKLREYTVFHFSNEEGMMEQMRFPERGQHAAEHLRLKLLVKNYQRKLYKNENVNAEEVLDFMKDWLLGHILTFDRGFATYIVAFNEAEKAKEFDAPEVVDDVDGSSSDLSEDE</sequence>
<feature type="domain" description="Hemerythrin-like" evidence="5">
    <location>
        <begin position="6"/>
        <end position="116"/>
    </location>
</feature>
<dbReference type="PROSITE" id="PS00550">
    <property type="entry name" value="HEMERYTHRINS"/>
    <property type="match status" value="1"/>
</dbReference>
<proteinExistence type="inferred from homology"/>